<dbReference type="Proteomes" id="UP000266568">
    <property type="component" value="Unassembled WGS sequence"/>
</dbReference>
<dbReference type="OrthoDB" id="7391267at2"/>
<keyword evidence="2" id="KW-0812">Transmembrane</keyword>
<dbReference type="EMBL" id="QXDC01000002">
    <property type="protein sequence ID" value="RIA46274.1"/>
    <property type="molecule type" value="Genomic_DNA"/>
</dbReference>
<organism evidence="3 4">
    <name type="scientific">Hephaestia caeni</name>
    <dbReference type="NCBI Taxonomy" id="645617"/>
    <lineage>
        <taxon>Bacteria</taxon>
        <taxon>Pseudomonadati</taxon>
        <taxon>Pseudomonadota</taxon>
        <taxon>Alphaproteobacteria</taxon>
        <taxon>Sphingomonadales</taxon>
        <taxon>Sphingomonadaceae</taxon>
        <taxon>Hephaestia</taxon>
    </lineage>
</organism>
<evidence type="ECO:0000256" key="2">
    <source>
        <dbReference type="SAM" id="Phobius"/>
    </source>
</evidence>
<gene>
    <name evidence="3" type="ORF">DFR49_0810</name>
</gene>
<dbReference type="InterPro" id="IPR014115">
    <property type="entry name" value="TrbI_Ftype"/>
</dbReference>
<dbReference type="Pfam" id="PF09677">
    <property type="entry name" value="TrbI_Ftype"/>
    <property type="match status" value="1"/>
</dbReference>
<dbReference type="RefSeq" id="WP_119034504.1">
    <property type="nucleotide sequence ID" value="NZ_QXDC01000002.1"/>
</dbReference>
<proteinExistence type="predicted"/>
<comment type="caution">
    <text evidence="3">The sequence shown here is derived from an EMBL/GenBank/DDBJ whole genome shotgun (WGS) entry which is preliminary data.</text>
</comment>
<keyword evidence="4" id="KW-1185">Reference proteome</keyword>
<accession>A0A397PJE4</accession>
<feature type="compositionally biased region" description="Low complexity" evidence="1">
    <location>
        <begin position="159"/>
        <end position="173"/>
    </location>
</feature>
<reference evidence="3 4" key="1">
    <citation type="submission" date="2018-08" db="EMBL/GenBank/DDBJ databases">
        <title>Genomic Encyclopedia of Type Strains, Phase IV (KMG-IV): sequencing the most valuable type-strain genomes for metagenomic binning, comparative biology and taxonomic classification.</title>
        <authorList>
            <person name="Goeker M."/>
        </authorList>
    </citation>
    <scope>NUCLEOTIDE SEQUENCE [LARGE SCALE GENOMIC DNA]</scope>
    <source>
        <strain evidence="3 4">DSM 25527</strain>
    </source>
</reference>
<name>A0A397PJE4_9SPHN</name>
<evidence type="ECO:0000313" key="3">
    <source>
        <dbReference type="EMBL" id="RIA46274.1"/>
    </source>
</evidence>
<feature type="transmembrane region" description="Helical" evidence="2">
    <location>
        <begin position="27"/>
        <end position="50"/>
    </location>
</feature>
<evidence type="ECO:0000256" key="1">
    <source>
        <dbReference type="SAM" id="MobiDB-lite"/>
    </source>
</evidence>
<keyword evidence="2" id="KW-0472">Membrane</keyword>
<feature type="region of interest" description="Disordered" evidence="1">
    <location>
        <begin position="144"/>
        <end position="194"/>
    </location>
</feature>
<evidence type="ECO:0000313" key="4">
    <source>
        <dbReference type="Proteomes" id="UP000266568"/>
    </source>
</evidence>
<protein>
    <submittedName>
        <fullName evidence="3">Type F conjugative transfer system protein TrbI</fullName>
    </submittedName>
</protein>
<sequence length="194" mass="20824">MTDASREPELDLPAPSHRAAPRRKFRFAGLTSWQLAGIAALLAIVAWGMWVTRTLLTPSQERIVAVRLSGLVGEYVQAQARSASPPEQVEREMRAFMASLDDQMAKRAERGETVLVAEAVLTRNVPDVTDEVRRAVYTSGIAIPRPAQLPQGPTELEARQAAAGRPVGPGPAQTPATAIPVPSPFASPTDATVR</sequence>
<keyword evidence="2" id="KW-1133">Transmembrane helix</keyword>
<dbReference type="AlphaFoldDB" id="A0A397PJE4"/>